<keyword evidence="1" id="KW-0812">Transmembrane</keyword>
<feature type="transmembrane region" description="Helical" evidence="1">
    <location>
        <begin position="161"/>
        <end position="180"/>
    </location>
</feature>
<evidence type="ECO:0000256" key="1">
    <source>
        <dbReference type="SAM" id="Phobius"/>
    </source>
</evidence>
<evidence type="ECO:0000313" key="3">
    <source>
        <dbReference type="Proteomes" id="UP000597762"/>
    </source>
</evidence>
<protein>
    <submittedName>
        <fullName evidence="2">Uncharacterized protein</fullName>
    </submittedName>
</protein>
<reference evidence="2" key="1">
    <citation type="submission" date="2021-01" db="EMBL/GenBank/DDBJ databases">
        <authorList>
            <person name="Li R."/>
            <person name="Bekaert M."/>
        </authorList>
    </citation>
    <scope>NUCLEOTIDE SEQUENCE</scope>
    <source>
        <strain evidence="2">Farmed</strain>
    </source>
</reference>
<dbReference type="Proteomes" id="UP000597762">
    <property type="component" value="Unassembled WGS sequence"/>
</dbReference>
<feature type="transmembrane region" description="Helical" evidence="1">
    <location>
        <begin position="12"/>
        <end position="33"/>
    </location>
</feature>
<sequence>MYFLLPTFFYFFIPKFFFAPKLLFLFCSSLFFLPNLFFVFFHPKIIFFFFVFNVFFLPLYFSLPYKLFQSFFFFLLSNSLLSTLALLCILSSKVFNVFFLPLSSLFLIIILPLSNRYFLLSSSLYSFIQSQIHLSYLGVFNVFFLLLFHFLLFSSNSTFHLLYSFRIALLCIFFSSKIHFQKLFFVLSNSYFLLSSSLYSFIQTVKSIFSIFLFNVFFLPLYFLPFKLFFPLSNPLFLLITSLYSFIQSQIHLSYLGVFNVFFLPLYFHFLINFSHCQIPTFFLSSSFANPSFLFICSIYSFFHCLFLIIFFLLSNSYFLLKIILCILSSKNKIHLSLFSSSLYSFIQNKNPSFSYLGVPCILSSTVFSLPYNLSRTL</sequence>
<feature type="transmembrane region" description="Helical" evidence="1">
    <location>
        <begin position="134"/>
        <end position="154"/>
    </location>
</feature>
<feature type="transmembrane region" description="Helical" evidence="1">
    <location>
        <begin position="293"/>
        <end position="314"/>
    </location>
</feature>
<keyword evidence="1" id="KW-1133">Transmembrane helix</keyword>
<dbReference type="EMBL" id="CAHIKZ030002524">
    <property type="protein sequence ID" value="CAE1288314.1"/>
    <property type="molecule type" value="Genomic_DNA"/>
</dbReference>
<organism evidence="2 3">
    <name type="scientific">Acanthosepion pharaonis</name>
    <name type="common">Pharaoh cuttlefish</name>
    <name type="synonym">Sepia pharaonis</name>
    <dbReference type="NCBI Taxonomy" id="158019"/>
    <lineage>
        <taxon>Eukaryota</taxon>
        <taxon>Metazoa</taxon>
        <taxon>Spiralia</taxon>
        <taxon>Lophotrochozoa</taxon>
        <taxon>Mollusca</taxon>
        <taxon>Cephalopoda</taxon>
        <taxon>Coleoidea</taxon>
        <taxon>Decapodiformes</taxon>
        <taxon>Sepiida</taxon>
        <taxon>Sepiina</taxon>
        <taxon>Sepiidae</taxon>
        <taxon>Acanthosepion</taxon>
    </lineage>
</organism>
<feature type="transmembrane region" description="Helical" evidence="1">
    <location>
        <begin position="97"/>
        <end position="114"/>
    </location>
</feature>
<name>A0A812CYN1_ACAPH</name>
<feature type="transmembrane region" description="Helical" evidence="1">
    <location>
        <begin position="253"/>
        <end position="272"/>
    </location>
</feature>
<proteinExistence type="predicted"/>
<gene>
    <name evidence="2" type="ORF">SPHA_47053</name>
</gene>
<comment type="caution">
    <text evidence="2">The sequence shown here is derived from an EMBL/GenBank/DDBJ whole genome shotgun (WGS) entry which is preliminary data.</text>
</comment>
<feature type="transmembrane region" description="Helical" evidence="1">
    <location>
        <begin position="45"/>
        <end position="65"/>
    </location>
</feature>
<feature type="transmembrane region" description="Helical" evidence="1">
    <location>
        <begin position="71"/>
        <end position="90"/>
    </location>
</feature>
<keyword evidence="3" id="KW-1185">Reference proteome</keyword>
<dbReference type="AlphaFoldDB" id="A0A812CYN1"/>
<evidence type="ECO:0000313" key="2">
    <source>
        <dbReference type="EMBL" id="CAE1288314.1"/>
    </source>
</evidence>
<feature type="transmembrane region" description="Helical" evidence="1">
    <location>
        <begin position="200"/>
        <end position="221"/>
    </location>
</feature>
<accession>A0A812CYN1</accession>
<keyword evidence="1" id="KW-0472">Membrane</keyword>